<dbReference type="GO" id="GO:1902201">
    <property type="term" value="P:negative regulation of bacterial-type flagellum-dependent cell motility"/>
    <property type="evidence" value="ECO:0007669"/>
    <property type="project" value="TreeGrafter"/>
</dbReference>
<dbReference type="PANTHER" id="PTHR45138">
    <property type="entry name" value="REGULATORY COMPONENTS OF SENSORY TRANSDUCTION SYSTEM"/>
    <property type="match status" value="1"/>
</dbReference>
<dbReference type="SUPFAM" id="SSF55073">
    <property type="entry name" value="Nucleotide cyclase"/>
    <property type="match status" value="1"/>
</dbReference>
<dbReference type="PANTHER" id="PTHR45138:SF9">
    <property type="entry name" value="DIGUANYLATE CYCLASE DGCM-RELATED"/>
    <property type="match status" value="1"/>
</dbReference>
<comment type="cofactor">
    <cofactor evidence="1">
        <name>Mg(2+)</name>
        <dbReference type="ChEBI" id="CHEBI:18420"/>
    </cofactor>
</comment>
<dbReference type="InterPro" id="IPR000160">
    <property type="entry name" value="GGDEF_dom"/>
</dbReference>
<comment type="caution">
    <text evidence="5">The sequence shown here is derived from an EMBL/GenBank/DDBJ whole genome shotgun (WGS) entry which is preliminary data.</text>
</comment>
<dbReference type="EC" id="2.7.7.65" evidence="2"/>
<evidence type="ECO:0000313" key="6">
    <source>
        <dbReference type="Proteomes" id="UP000295793"/>
    </source>
</evidence>
<protein>
    <recommendedName>
        <fullName evidence="2">diguanylate cyclase</fullName>
        <ecNumber evidence="2">2.7.7.65</ecNumber>
    </recommendedName>
</protein>
<dbReference type="InterPro" id="IPR043128">
    <property type="entry name" value="Rev_trsase/Diguanyl_cyclase"/>
</dbReference>
<feature type="domain" description="GGDEF" evidence="4">
    <location>
        <begin position="179"/>
        <end position="310"/>
    </location>
</feature>
<dbReference type="Proteomes" id="UP000295793">
    <property type="component" value="Unassembled WGS sequence"/>
</dbReference>
<name>A0A4V2UJF5_9GAMM</name>
<dbReference type="InterPro" id="IPR050469">
    <property type="entry name" value="Diguanylate_Cyclase"/>
</dbReference>
<dbReference type="GO" id="GO:0005886">
    <property type="term" value="C:plasma membrane"/>
    <property type="evidence" value="ECO:0007669"/>
    <property type="project" value="TreeGrafter"/>
</dbReference>
<sequence length="318" mass="35742">MANSFTQISFGTNKALPQTLVDATPVSVESLTPEKVVDFRLQLSSQLQTTLEIEQLITILYRQLKKIMPVSGIEYMCEKPHAKAIAGRLHKHRCCYQLSMDKMNFGEIIFTRNKRFSEKELATIESMMDLVIFPIRNALKHLEALACAMIDPLTGLYNRTAMSISLTREIERARRHEDQSISILAVDIDHFKSINDRYGHLTGDNVLRQVAQIVQSSIRGCDASFRWGGEEFLICLSNSNASLAHMVAERIREAIADSTLLPDKERQVTASFGIANYSNESDWPALVDRADKALYSAKAQGRNRTVTSLSPQVNSQFA</sequence>
<dbReference type="GO" id="GO:0043709">
    <property type="term" value="P:cell adhesion involved in single-species biofilm formation"/>
    <property type="evidence" value="ECO:0007669"/>
    <property type="project" value="TreeGrafter"/>
</dbReference>
<dbReference type="RefSeq" id="WP_132702206.1">
    <property type="nucleotide sequence ID" value="NZ_SLZR01000011.1"/>
</dbReference>
<accession>A0A4V2UJF5</accession>
<dbReference type="OrthoDB" id="9812260at2"/>
<dbReference type="PROSITE" id="PS50887">
    <property type="entry name" value="GGDEF"/>
    <property type="match status" value="1"/>
</dbReference>
<dbReference type="Pfam" id="PF00990">
    <property type="entry name" value="GGDEF"/>
    <property type="match status" value="1"/>
</dbReference>
<dbReference type="InterPro" id="IPR029787">
    <property type="entry name" value="Nucleotide_cyclase"/>
</dbReference>
<evidence type="ECO:0000313" key="5">
    <source>
        <dbReference type="EMBL" id="TCS39990.1"/>
    </source>
</evidence>
<dbReference type="SMART" id="SM00267">
    <property type="entry name" value="GGDEF"/>
    <property type="match status" value="1"/>
</dbReference>
<dbReference type="Gene3D" id="3.30.70.270">
    <property type="match status" value="1"/>
</dbReference>
<comment type="catalytic activity">
    <reaction evidence="3">
        <text>2 GTP = 3',3'-c-di-GMP + 2 diphosphate</text>
        <dbReference type="Rhea" id="RHEA:24898"/>
        <dbReference type="ChEBI" id="CHEBI:33019"/>
        <dbReference type="ChEBI" id="CHEBI:37565"/>
        <dbReference type="ChEBI" id="CHEBI:58805"/>
        <dbReference type="EC" id="2.7.7.65"/>
    </reaction>
</comment>
<dbReference type="FunFam" id="3.30.70.270:FF:000001">
    <property type="entry name" value="Diguanylate cyclase domain protein"/>
    <property type="match status" value="1"/>
</dbReference>
<keyword evidence="6" id="KW-1185">Reference proteome</keyword>
<dbReference type="EMBL" id="SLZR01000011">
    <property type="protein sequence ID" value="TCS39990.1"/>
    <property type="molecule type" value="Genomic_DNA"/>
</dbReference>
<dbReference type="CDD" id="cd01949">
    <property type="entry name" value="GGDEF"/>
    <property type="match status" value="1"/>
</dbReference>
<organism evidence="5 6">
    <name type="scientific">Reinekea marinisedimentorum</name>
    <dbReference type="NCBI Taxonomy" id="230495"/>
    <lineage>
        <taxon>Bacteria</taxon>
        <taxon>Pseudomonadati</taxon>
        <taxon>Pseudomonadota</taxon>
        <taxon>Gammaproteobacteria</taxon>
        <taxon>Oceanospirillales</taxon>
        <taxon>Saccharospirillaceae</taxon>
        <taxon>Reinekea</taxon>
    </lineage>
</organism>
<evidence type="ECO:0000256" key="1">
    <source>
        <dbReference type="ARBA" id="ARBA00001946"/>
    </source>
</evidence>
<evidence type="ECO:0000256" key="3">
    <source>
        <dbReference type="ARBA" id="ARBA00034247"/>
    </source>
</evidence>
<dbReference type="GO" id="GO:0052621">
    <property type="term" value="F:diguanylate cyclase activity"/>
    <property type="evidence" value="ECO:0007669"/>
    <property type="project" value="UniProtKB-EC"/>
</dbReference>
<proteinExistence type="predicted"/>
<reference evidence="5 6" key="1">
    <citation type="submission" date="2019-03" db="EMBL/GenBank/DDBJ databases">
        <title>Genomic Encyclopedia of Archaeal and Bacterial Type Strains, Phase II (KMG-II): from individual species to whole genera.</title>
        <authorList>
            <person name="Goeker M."/>
        </authorList>
    </citation>
    <scope>NUCLEOTIDE SEQUENCE [LARGE SCALE GENOMIC DNA]</scope>
    <source>
        <strain evidence="5 6">DSM 15388</strain>
    </source>
</reference>
<evidence type="ECO:0000256" key="2">
    <source>
        <dbReference type="ARBA" id="ARBA00012528"/>
    </source>
</evidence>
<dbReference type="AlphaFoldDB" id="A0A4V2UJF5"/>
<gene>
    <name evidence="5" type="ORF">BCF53_11183</name>
</gene>
<evidence type="ECO:0000259" key="4">
    <source>
        <dbReference type="PROSITE" id="PS50887"/>
    </source>
</evidence>
<dbReference type="NCBIfam" id="TIGR00254">
    <property type="entry name" value="GGDEF"/>
    <property type="match status" value="1"/>
</dbReference>